<evidence type="ECO:0000313" key="1">
    <source>
        <dbReference type="EMBL" id="RNA27801.1"/>
    </source>
</evidence>
<name>A0A3M7RW65_BRAPC</name>
<protein>
    <submittedName>
        <fullName evidence="1">Uncharacterized protein</fullName>
    </submittedName>
</protein>
<evidence type="ECO:0000313" key="2">
    <source>
        <dbReference type="Proteomes" id="UP000276133"/>
    </source>
</evidence>
<dbReference type="EMBL" id="REGN01002490">
    <property type="protein sequence ID" value="RNA27801.1"/>
    <property type="molecule type" value="Genomic_DNA"/>
</dbReference>
<accession>A0A3M7RW65</accession>
<reference evidence="1 2" key="1">
    <citation type="journal article" date="2018" name="Sci. Rep.">
        <title>Genomic signatures of local adaptation to the degree of environmental predictability in rotifers.</title>
        <authorList>
            <person name="Franch-Gras L."/>
            <person name="Hahn C."/>
            <person name="Garcia-Roger E.M."/>
            <person name="Carmona M.J."/>
            <person name="Serra M."/>
            <person name="Gomez A."/>
        </authorList>
    </citation>
    <scope>NUCLEOTIDE SEQUENCE [LARGE SCALE GENOMIC DNA]</scope>
    <source>
        <strain evidence="1">HYR1</strain>
    </source>
</reference>
<proteinExistence type="predicted"/>
<dbReference type="AlphaFoldDB" id="A0A3M7RW65"/>
<comment type="caution">
    <text evidence="1">The sequence shown here is derived from an EMBL/GenBank/DDBJ whole genome shotgun (WGS) entry which is preliminary data.</text>
</comment>
<keyword evidence="2" id="KW-1185">Reference proteome</keyword>
<dbReference type="Proteomes" id="UP000276133">
    <property type="component" value="Unassembled WGS sequence"/>
</dbReference>
<organism evidence="1 2">
    <name type="scientific">Brachionus plicatilis</name>
    <name type="common">Marine rotifer</name>
    <name type="synonym">Brachionus muelleri</name>
    <dbReference type="NCBI Taxonomy" id="10195"/>
    <lineage>
        <taxon>Eukaryota</taxon>
        <taxon>Metazoa</taxon>
        <taxon>Spiralia</taxon>
        <taxon>Gnathifera</taxon>
        <taxon>Rotifera</taxon>
        <taxon>Eurotatoria</taxon>
        <taxon>Monogononta</taxon>
        <taxon>Pseudotrocha</taxon>
        <taxon>Ploima</taxon>
        <taxon>Brachionidae</taxon>
        <taxon>Brachionus</taxon>
    </lineage>
</organism>
<gene>
    <name evidence="1" type="ORF">BpHYR1_001408</name>
</gene>
<sequence>MKVSWGPEQKISLKNDIEESENFQNLGAFIRLKRWVVLEIAPNWWIEIDKSKGSYNCKYLLKTTFLNLLLRYLALQIQKSLNWNCHKKVRVRDYI</sequence>